<protein>
    <submittedName>
        <fullName evidence="3">Putative membrane protein</fullName>
    </submittedName>
</protein>
<dbReference type="InterPro" id="IPR018649">
    <property type="entry name" value="SHOCT"/>
</dbReference>
<sequence>MHGWYGAGWGGWLLMMVMFVLFWSAIVGLAVYGIYLVRRPAASGRPEPERPAHHDAERILAERFARGEIDEDEFLARRATLRRS</sequence>
<reference evidence="3 4" key="1">
    <citation type="submission" date="2019-07" db="EMBL/GenBank/DDBJ databases">
        <title>Genome sequencing of lignin-degrading bacterial isolates.</title>
        <authorList>
            <person name="Gladden J."/>
        </authorList>
    </citation>
    <scope>NUCLEOTIDE SEQUENCE [LARGE SCALE GENOMIC DNA]</scope>
    <source>
        <strain evidence="3 4">J45</strain>
    </source>
</reference>
<keyword evidence="1" id="KW-0472">Membrane</keyword>
<accession>A0A562E311</accession>
<name>A0A562E311_RHORH</name>
<comment type="caution">
    <text evidence="3">The sequence shown here is derived from an EMBL/GenBank/DDBJ whole genome shotgun (WGS) entry which is preliminary data.</text>
</comment>
<dbReference type="AlphaFoldDB" id="A0A562E311"/>
<evidence type="ECO:0000313" key="3">
    <source>
        <dbReference type="EMBL" id="TWH16415.1"/>
    </source>
</evidence>
<dbReference type="EMBL" id="VLJT01000022">
    <property type="protein sequence ID" value="TWH16415.1"/>
    <property type="molecule type" value="Genomic_DNA"/>
</dbReference>
<keyword evidence="1" id="KW-1133">Transmembrane helix</keyword>
<feature type="transmembrane region" description="Helical" evidence="1">
    <location>
        <begin position="12"/>
        <end position="37"/>
    </location>
</feature>
<evidence type="ECO:0000256" key="1">
    <source>
        <dbReference type="SAM" id="Phobius"/>
    </source>
</evidence>
<evidence type="ECO:0000313" key="4">
    <source>
        <dbReference type="Proteomes" id="UP000317573"/>
    </source>
</evidence>
<keyword evidence="1" id="KW-0812">Transmembrane</keyword>
<dbReference type="Proteomes" id="UP000317573">
    <property type="component" value="Unassembled WGS sequence"/>
</dbReference>
<evidence type="ECO:0000259" key="2">
    <source>
        <dbReference type="Pfam" id="PF09851"/>
    </source>
</evidence>
<gene>
    <name evidence="3" type="ORF">L618_002400000190</name>
</gene>
<dbReference type="Pfam" id="PF09851">
    <property type="entry name" value="SHOCT"/>
    <property type="match status" value="1"/>
</dbReference>
<dbReference type="RefSeq" id="WP_145692017.1">
    <property type="nucleotide sequence ID" value="NZ_VLJT01000022.1"/>
</dbReference>
<feature type="domain" description="SHOCT" evidence="2">
    <location>
        <begin position="55"/>
        <end position="81"/>
    </location>
</feature>
<organism evidence="3 4">
    <name type="scientific">Rhodococcus rhodochrous J45</name>
    <dbReference type="NCBI Taxonomy" id="935266"/>
    <lineage>
        <taxon>Bacteria</taxon>
        <taxon>Bacillati</taxon>
        <taxon>Actinomycetota</taxon>
        <taxon>Actinomycetes</taxon>
        <taxon>Mycobacteriales</taxon>
        <taxon>Nocardiaceae</taxon>
        <taxon>Rhodococcus</taxon>
    </lineage>
</organism>
<proteinExistence type="predicted"/>